<feature type="transmembrane region" description="Helical" evidence="1">
    <location>
        <begin position="39"/>
        <end position="58"/>
    </location>
</feature>
<evidence type="ECO:0000256" key="1">
    <source>
        <dbReference type="SAM" id="Phobius"/>
    </source>
</evidence>
<evidence type="ECO:0000313" key="3">
    <source>
        <dbReference type="Proteomes" id="UP000315226"/>
    </source>
</evidence>
<comment type="caution">
    <text evidence="2">The sequence shown here is derived from an EMBL/GenBank/DDBJ whole genome shotgun (WGS) entry which is preliminary data.</text>
</comment>
<sequence length="90" mass="9943">MPYDRNRHLRPLWVLESGADAIMTPLYAGETRRWDDLTVTARGSVFLALPVLPIVLIAEVQDPAVLGALAIAISVLCAGTRVVYKRVRRS</sequence>
<evidence type="ECO:0000313" key="2">
    <source>
        <dbReference type="EMBL" id="GEB56059.1"/>
    </source>
</evidence>
<dbReference type="Proteomes" id="UP000315226">
    <property type="component" value="Unassembled WGS sequence"/>
</dbReference>
<feature type="transmembrane region" description="Helical" evidence="1">
    <location>
        <begin position="64"/>
        <end position="84"/>
    </location>
</feature>
<proteinExistence type="predicted"/>
<protein>
    <submittedName>
        <fullName evidence="2">Uncharacterized protein</fullName>
    </submittedName>
</protein>
<keyword evidence="1" id="KW-0812">Transmembrane</keyword>
<reference evidence="2 3" key="1">
    <citation type="submission" date="2019-06" db="EMBL/GenBank/DDBJ databases">
        <title>Whole genome shotgun sequence of Streptomyces gardneri NBRC 12865.</title>
        <authorList>
            <person name="Hosoyama A."/>
            <person name="Uohara A."/>
            <person name="Ohji S."/>
            <person name="Ichikawa N."/>
        </authorList>
    </citation>
    <scope>NUCLEOTIDE SEQUENCE [LARGE SCALE GENOMIC DNA]</scope>
    <source>
        <strain evidence="2 3">NBRC 12865</strain>
    </source>
</reference>
<dbReference type="EMBL" id="BJMN01000011">
    <property type="protein sequence ID" value="GEB56059.1"/>
    <property type="molecule type" value="Genomic_DNA"/>
</dbReference>
<gene>
    <name evidence="2" type="ORF">SGA01_16640</name>
</gene>
<keyword evidence="3" id="KW-1185">Reference proteome</keyword>
<accession>A0A4Y3RFB7</accession>
<name>A0A4Y3RFB7_9ACTN</name>
<dbReference type="AlphaFoldDB" id="A0A4Y3RFB7"/>
<keyword evidence="1" id="KW-0472">Membrane</keyword>
<organism evidence="2 3">
    <name type="scientific">Streptomyces gardneri</name>
    <dbReference type="NCBI Taxonomy" id="66892"/>
    <lineage>
        <taxon>Bacteria</taxon>
        <taxon>Bacillati</taxon>
        <taxon>Actinomycetota</taxon>
        <taxon>Actinomycetes</taxon>
        <taxon>Kitasatosporales</taxon>
        <taxon>Streptomycetaceae</taxon>
        <taxon>Streptomyces</taxon>
    </lineage>
</organism>
<keyword evidence="1" id="KW-1133">Transmembrane helix</keyword>